<dbReference type="EMBL" id="CAMXCT030001434">
    <property type="protein sequence ID" value="CAL4777348.1"/>
    <property type="molecule type" value="Genomic_DNA"/>
</dbReference>
<gene>
    <name evidence="2" type="ORF">C1SCF055_LOCUS17057</name>
</gene>
<keyword evidence="1" id="KW-0732">Signal</keyword>
<evidence type="ECO:0000313" key="2">
    <source>
        <dbReference type="EMBL" id="CAI3990036.1"/>
    </source>
</evidence>
<dbReference type="EMBL" id="CAMXCT010001434">
    <property type="protein sequence ID" value="CAI3990036.1"/>
    <property type="molecule type" value="Genomic_DNA"/>
</dbReference>
<reference evidence="2" key="1">
    <citation type="submission" date="2022-10" db="EMBL/GenBank/DDBJ databases">
        <authorList>
            <person name="Chen Y."/>
            <person name="Dougan E. K."/>
            <person name="Chan C."/>
            <person name="Rhodes N."/>
            <person name="Thang M."/>
        </authorList>
    </citation>
    <scope>NUCLEOTIDE SEQUENCE</scope>
</reference>
<accession>A0A9P1FVU7</accession>
<evidence type="ECO:0000313" key="3">
    <source>
        <dbReference type="EMBL" id="CAL1143411.1"/>
    </source>
</evidence>
<feature type="signal peptide" evidence="1">
    <location>
        <begin position="1"/>
        <end position="18"/>
    </location>
</feature>
<comment type="caution">
    <text evidence="2">The sequence shown here is derived from an EMBL/GenBank/DDBJ whole genome shotgun (WGS) entry which is preliminary data.</text>
</comment>
<proteinExistence type="predicted"/>
<name>A0A9P1FVU7_9DINO</name>
<keyword evidence="4" id="KW-1185">Reference proteome</keyword>
<reference evidence="3" key="2">
    <citation type="submission" date="2024-04" db="EMBL/GenBank/DDBJ databases">
        <authorList>
            <person name="Chen Y."/>
            <person name="Shah S."/>
            <person name="Dougan E. K."/>
            <person name="Thang M."/>
            <person name="Chan C."/>
        </authorList>
    </citation>
    <scope>NUCLEOTIDE SEQUENCE [LARGE SCALE GENOMIC DNA]</scope>
</reference>
<dbReference type="EMBL" id="CAMXCT020001434">
    <property type="protein sequence ID" value="CAL1143411.1"/>
    <property type="molecule type" value="Genomic_DNA"/>
</dbReference>
<evidence type="ECO:0000313" key="4">
    <source>
        <dbReference type="Proteomes" id="UP001152797"/>
    </source>
</evidence>
<dbReference type="AlphaFoldDB" id="A0A9P1FVU7"/>
<sequence>MAIMVWITALSLAGAAFAARLHEDLTSKGRLVDDSVDCSLRDPVPWPGPFSEGVFGNPKVESWVSQPRWRIMYVPDHVIHPKDCELYFDYLPVVGAFVRPEMRIQKDTEGKIHSFCEVATWRGGRWDPPALCRVDEGDTTWKKAEEIADEHCVYLLCHLSTTGSWKKLWFFRRQAALKRALQMPWKRELQKQGHKSYGVEDAYKKCWHGPGLLPDFDDFARRHRLMQDGNETYFNKTVCKCRTANDCT</sequence>
<dbReference type="Proteomes" id="UP001152797">
    <property type="component" value="Unassembled WGS sequence"/>
</dbReference>
<feature type="chain" id="PRO_5043272268" evidence="1">
    <location>
        <begin position="19"/>
        <end position="248"/>
    </location>
</feature>
<evidence type="ECO:0000256" key="1">
    <source>
        <dbReference type="SAM" id="SignalP"/>
    </source>
</evidence>
<organism evidence="2">
    <name type="scientific">Cladocopium goreaui</name>
    <dbReference type="NCBI Taxonomy" id="2562237"/>
    <lineage>
        <taxon>Eukaryota</taxon>
        <taxon>Sar</taxon>
        <taxon>Alveolata</taxon>
        <taxon>Dinophyceae</taxon>
        <taxon>Suessiales</taxon>
        <taxon>Symbiodiniaceae</taxon>
        <taxon>Cladocopium</taxon>
    </lineage>
</organism>
<protein>
    <submittedName>
        <fullName evidence="2">Uncharacterized protein</fullName>
    </submittedName>
</protein>